<accession>A0A9W7FPN0</accession>
<protein>
    <submittedName>
        <fullName evidence="2">Uncharacterized protein</fullName>
    </submittedName>
</protein>
<gene>
    <name evidence="2" type="ORF">TrLO_g3346</name>
</gene>
<name>A0A9W7FPN0_9STRA</name>
<evidence type="ECO:0000256" key="1">
    <source>
        <dbReference type="SAM" id="MobiDB-lite"/>
    </source>
</evidence>
<proteinExistence type="predicted"/>
<evidence type="ECO:0000313" key="2">
    <source>
        <dbReference type="EMBL" id="GMI15973.1"/>
    </source>
</evidence>
<dbReference type="Proteomes" id="UP001165122">
    <property type="component" value="Unassembled WGS sequence"/>
</dbReference>
<sequence length="72" mass="8044">MGVCSSTPVSAEEAAKIDLKKIEKMTAERERIEACQAEKRRKSRSRSSGRESESDHDDEEPNDDEMEAMGLA</sequence>
<feature type="compositionally biased region" description="Acidic residues" evidence="1">
    <location>
        <begin position="54"/>
        <end position="72"/>
    </location>
</feature>
<evidence type="ECO:0000313" key="3">
    <source>
        <dbReference type="Proteomes" id="UP001165122"/>
    </source>
</evidence>
<dbReference type="EMBL" id="BRXW01000240">
    <property type="protein sequence ID" value="GMI15973.1"/>
    <property type="molecule type" value="Genomic_DNA"/>
</dbReference>
<reference evidence="3" key="1">
    <citation type="journal article" date="2023" name="Commun. Biol.">
        <title>Genome analysis of Parmales, the sister group of diatoms, reveals the evolutionary specialization of diatoms from phago-mixotrophs to photoautotrophs.</title>
        <authorList>
            <person name="Ban H."/>
            <person name="Sato S."/>
            <person name="Yoshikawa S."/>
            <person name="Yamada K."/>
            <person name="Nakamura Y."/>
            <person name="Ichinomiya M."/>
            <person name="Sato N."/>
            <person name="Blanc-Mathieu R."/>
            <person name="Endo H."/>
            <person name="Kuwata A."/>
            <person name="Ogata H."/>
        </authorList>
    </citation>
    <scope>NUCLEOTIDE SEQUENCE [LARGE SCALE GENOMIC DNA]</scope>
    <source>
        <strain evidence="3">NIES 3700</strain>
    </source>
</reference>
<dbReference type="AlphaFoldDB" id="A0A9W7FPN0"/>
<organism evidence="2 3">
    <name type="scientific">Triparma laevis f. longispina</name>
    <dbReference type="NCBI Taxonomy" id="1714387"/>
    <lineage>
        <taxon>Eukaryota</taxon>
        <taxon>Sar</taxon>
        <taxon>Stramenopiles</taxon>
        <taxon>Ochrophyta</taxon>
        <taxon>Bolidophyceae</taxon>
        <taxon>Parmales</taxon>
        <taxon>Triparmaceae</taxon>
        <taxon>Triparma</taxon>
    </lineage>
</organism>
<keyword evidence="3" id="KW-1185">Reference proteome</keyword>
<feature type="region of interest" description="Disordered" evidence="1">
    <location>
        <begin position="30"/>
        <end position="72"/>
    </location>
</feature>
<comment type="caution">
    <text evidence="2">The sequence shown here is derived from an EMBL/GenBank/DDBJ whole genome shotgun (WGS) entry which is preliminary data.</text>
</comment>